<dbReference type="AlphaFoldDB" id="Q69TN7"/>
<evidence type="ECO:0000313" key="3">
    <source>
        <dbReference type="EMBL" id="BAD33180.1"/>
    </source>
</evidence>
<organism evidence="3 4">
    <name type="scientific">Oryza sativa subsp. japonica</name>
    <name type="common">Rice</name>
    <dbReference type="NCBI Taxonomy" id="39947"/>
    <lineage>
        <taxon>Eukaryota</taxon>
        <taxon>Viridiplantae</taxon>
        <taxon>Streptophyta</taxon>
        <taxon>Embryophyta</taxon>
        <taxon>Tracheophyta</taxon>
        <taxon>Spermatophyta</taxon>
        <taxon>Magnoliopsida</taxon>
        <taxon>Liliopsida</taxon>
        <taxon>Poales</taxon>
        <taxon>Poaceae</taxon>
        <taxon>BOP clade</taxon>
        <taxon>Oryzoideae</taxon>
        <taxon>Oryzeae</taxon>
        <taxon>Oryzinae</taxon>
        <taxon>Oryza</taxon>
        <taxon>Oryza sativa</taxon>
    </lineage>
</organism>
<protein>
    <submittedName>
        <fullName evidence="3">Root cap protein 1-like</fullName>
    </submittedName>
</protein>
<sequence>MIALISSIFSLLESSPNSDPQALRYPPPPSPSPLAAGRALAPCSLALPSPPFVQPCVAPAPVVIVAQGSRRRDRQVVADLVRPSVVALGHRSTAVVVKPKVAAASSSPPSPSVDLPPPFWSPIPTFPESPNLQEKTLKSSKASKASHTDPKRPFEHIDPV</sequence>
<accession>Q69TN7</accession>
<reference evidence="4" key="4">
    <citation type="journal article" date="2008" name="Nucleic Acids Res.">
        <title>The rice annotation project database (RAP-DB): 2008 update.</title>
        <authorList>
            <consortium name="The rice annotation project (RAP)"/>
        </authorList>
    </citation>
    <scope>GENOME REANNOTATION</scope>
    <source>
        <strain evidence="4">cv. Nipponbare</strain>
    </source>
</reference>
<proteinExistence type="predicted"/>
<dbReference type="Proteomes" id="UP000000763">
    <property type="component" value="Chromosome 9"/>
</dbReference>
<reference evidence="4" key="3">
    <citation type="journal article" date="2005" name="Nature">
        <title>The map-based sequence of the rice genome.</title>
        <authorList>
            <consortium name="International rice genome sequencing project (IRGSP)"/>
            <person name="Matsumoto T."/>
            <person name="Wu J."/>
            <person name="Kanamori H."/>
            <person name="Katayose Y."/>
            <person name="Fujisawa M."/>
            <person name="Namiki N."/>
            <person name="Mizuno H."/>
            <person name="Yamamoto K."/>
            <person name="Antonio B.A."/>
            <person name="Baba T."/>
            <person name="Sakata K."/>
            <person name="Nagamura Y."/>
            <person name="Aoki H."/>
            <person name="Arikawa K."/>
            <person name="Arita K."/>
            <person name="Bito T."/>
            <person name="Chiden Y."/>
            <person name="Fujitsuka N."/>
            <person name="Fukunaka R."/>
            <person name="Hamada M."/>
            <person name="Harada C."/>
            <person name="Hayashi A."/>
            <person name="Hijishita S."/>
            <person name="Honda M."/>
            <person name="Hosokawa S."/>
            <person name="Ichikawa Y."/>
            <person name="Idonuma A."/>
            <person name="Iijima M."/>
            <person name="Ikeda M."/>
            <person name="Ikeno M."/>
            <person name="Ito K."/>
            <person name="Ito S."/>
            <person name="Ito T."/>
            <person name="Ito Y."/>
            <person name="Ito Y."/>
            <person name="Iwabuchi A."/>
            <person name="Kamiya K."/>
            <person name="Karasawa W."/>
            <person name="Kurita K."/>
            <person name="Katagiri S."/>
            <person name="Kikuta A."/>
            <person name="Kobayashi H."/>
            <person name="Kobayashi N."/>
            <person name="Machita K."/>
            <person name="Maehara T."/>
            <person name="Masukawa M."/>
            <person name="Mizubayashi T."/>
            <person name="Mukai Y."/>
            <person name="Nagasaki H."/>
            <person name="Nagata Y."/>
            <person name="Naito S."/>
            <person name="Nakashima M."/>
            <person name="Nakama Y."/>
            <person name="Nakamichi Y."/>
            <person name="Nakamura M."/>
            <person name="Meguro A."/>
            <person name="Negishi M."/>
            <person name="Ohta I."/>
            <person name="Ohta T."/>
            <person name="Okamoto M."/>
            <person name="Ono N."/>
            <person name="Saji S."/>
            <person name="Sakaguchi M."/>
            <person name="Sakai K."/>
            <person name="Shibata M."/>
            <person name="Shimokawa T."/>
            <person name="Song J."/>
            <person name="Takazaki Y."/>
            <person name="Terasawa K."/>
            <person name="Tsugane M."/>
            <person name="Tsuji K."/>
            <person name="Ueda S."/>
            <person name="Waki K."/>
            <person name="Yamagata H."/>
            <person name="Yamamoto M."/>
            <person name="Yamamoto S."/>
            <person name="Yamane H."/>
            <person name="Yoshiki S."/>
            <person name="Yoshihara R."/>
            <person name="Yukawa K."/>
            <person name="Zhong H."/>
            <person name="Yano M."/>
            <person name="Yuan Q."/>
            <person name="Ouyang S."/>
            <person name="Liu J."/>
            <person name="Jones K.M."/>
            <person name="Gansberger K."/>
            <person name="Moffat K."/>
            <person name="Hill J."/>
            <person name="Bera J."/>
            <person name="Fadrosh D."/>
            <person name="Jin S."/>
            <person name="Johri S."/>
            <person name="Kim M."/>
            <person name="Overton L."/>
            <person name="Reardon M."/>
            <person name="Tsitrin T."/>
            <person name="Vuong H."/>
            <person name="Weaver B."/>
            <person name="Ciecko A."/>
            <person name="Tallon L."/>
            <person name="Jackson J."/>
            <person name="Pai G."/>
            <person name="Aken S.V."/>
            <person name="Utterback T."/>
            <person name="Reidmuller S."/>
            <person name="Feldblyum T."/>
            <person name="Hsiao J."/>
            <person name="Zismann V."/>
            <person name="Iobst S."/>
            <person name="de Vazeille A.R."/>
            <person name="Buell C.R."/>
            <person name="Ying K."/>
            <person name="Li Y."/>
            <person name="Lu T."/>
            <person name="Huang Y."/>
            <person name="Zhao Q."/>
            <person name="Feng Q."/>
            <person name="Zhang L."/>
            <person name="Zhu J."/>
            <person name="Weng Q."/>
            <person name="Mu J."/>
            <person name="Lu Y."/>
            <person name="Fan D."/>
            <person name="Liu Y."/>
            <person name="Guan J."/>
            <person name="Zhang Y."/>
            <person name="Yu S."/>
            <person name="Liu X."/>
            <person name="Zhang Y."/>
            <person name="Hong G."/>
            <person name="Han B."/>
            <person name="Choisne N."/>
            <person name="Demange N."/>
            <person name="Orjeda G."/>
            <person name="Samain S."/>
            <person name="Cattolico L."/>
            <person name="Pelletier E."/>
            <person name="Couloux A."/>
            <person name="Segurens B."/>
            <person name="Wincker P."/>
            <person name="D'Hont A."/>
            <person name="Scarpelli C."/>
            <person name="Weissenbach J."/>
            <person name="Salanoubat M."/>
            <person name="Quetier F."/>
            <person name="Yu Y."/>
            <person name="Kim H.R."/>
            <person name="Rambo T."/>
            <person name="Currie J."/>
            <person name="Collura K."/>
            <person name="Luo M."/>
            <person name="Yang T."/>
            <person name="Ammiraju J.S.S."/>
            <person name="Engler F."/>
            <person name="Soderlund C."/>
            <person name="Wing R.A."/>
            <person name="Palmer L.E."/>
            <person name="de la Bastide M."/>
            <person name="Spiegel L."/>
            <person name="Nascimento L."/>
            <person name="Zutavern T."/>
            <person name="O'Shaughnessy A."/>
            <person name="Dike S."/>
            <person name="Dedhia N."/>
            <person name="Preston R."/>
            <person name="Balija V."/>
            <person name="McCombie W.R."/>
            <person name="Chow T."/>
            <person name="Chen H."/>
            <person name="Chung M."/>
            <person name="Chen C."/>
            <person name="Shaw J."/>
            <person name="Wu H."/>
            <person name="Hsiao K."/>
            <person name="Chao Y."/>
            <person name="Chu M."/>
            <person name="Cheng C."/>
            <person name="Hour A."/>
            <person name="Lee P."/>
            <person name="Lin S."/>
            <person name="Lin Y."/>
            <person name="Liou J."/>
            <person name="Liu S."/>
            <person name="Hsing Y."/>
            <person name="Raghuvanshi S."/>
            <person name="Mohanty A."/>
            <person name="Bharti A.K."/>
            <person name="Gaur A."/>
            <person name="Gupta V."/>
            <person name="Kumar D."/>
            <person name="Ravi V."/>
            <person name="Vij S."/>
            <person name="Kapur A."/>
            <person name="Khurana P."/>
            <person name="Khurana P."/>
            <person name="Khurana J.P."/>
            <person name="Tyagi A.K."/>
            <person name="Gaikwad K."/>
            <person name="Singh A."/>
            <person name="Dalal V."/>
            <person name="Srivastava S."/>
            <person name="Dixit A."/>
            <person name="Pal A.K."/>
            <person name="Ghazi I.A."/>
            <person name="Yadav M."/>
            <person name="Pandit A."/>
            <person name="Bhargava A."/>
            <person name="Sureshbabu K."/>
            <person name="Batra K."/>
            <person name="Sharma T.R."/>
            <person name="Mohapatra T."/>
            <person name="Singh N.K."/>
            <person name="Messing J."/>
            <person name="Nelson A.B."/>
            <person name="Fuks G."/>
            <person name="Kavchok S."/>
            <person name="Keizer G."/>
            <person name="Linton E."/>
            <person name="Llaca V."/>
            <person name="Song R."/>
            <person name="Tanyolac B."/>
            <person name="Young S."/>
            <person name="Ho-Il K."/>
            <person name="Hahn J.H."/>
            <person name="Sangsakoo G."/>
            <person name="Vanavichit A."/>
            <person name="de Mattos Luiz.A.T."/>
            <person name="Zimmer P.D."/>
            <person name="Malone G."/>
            <person name="Dellagostin O."/>
            <person name="de Oliveira A.C."/>
            <person name="Bevan M."/>
            <person name="Bancroft I."/>
            <person name="Minx P."/>
            <person name="Cordum H."/>
            <person name="Wilson R."/>
            <person name="Cheng Z."/>
            <person name="Jin W."/>
            <person name="Jiang J."/>
            <person name="Leong S.A."/>
            <person name="Iwama H."/>
            <person name="Gojobori T."/>
            <person name="Itoh T."/>
            <person name="Niimura Y."/>
            <person name="Fujii Y."/>
            <person name="Habara T."/>
            <person name="Sakai H."/>
            <person name="Sato Y."/>
            <person name="Wilson G."/>
            <person name="Kumar K."/>
            <person name="McCouch S."/>
            <person name="Juretic N."/>
            <person name="Hoen D."/>
            <person name="Wright S."/>
            <person name="Bruskiewich R."/>
            <person name="Bureau T."/>
            <person name="Miyao A."/>
            <person name="Hirochika H."/>
            <person name="Nishikawa T."/>
            <person name="Kadowaki K."/>
            <person name="Sugiura M."/>
            <person name="Burr B."/>
            <person name="Sasaki T."/>
        </authorList>
    </citation>
    <scope>NUCLEOTIDE SEQUENCE [LARGE SCALE GENOMIC DNA]</scope>
    <source>
        <strain evidence="4">cv. Nipponbare</strain>
    </source>
</reference>
<feature type="compositionally biased region" description="Basic and acidic residues" evidence="1">
    <location>
        <begin position="146"/>
        <end position="160"/>
    </location>
</feature>
<evidence type="ECO:0000313" key="4">
    <source>
        <dbReference type="Proteomes" id="UP000000763"/>
    </source>
</evidence>
<feature type="compositionally biased region" description="Pro residues" evidence="1">
    <location>
        <begin position="108"/>
        <end position="127"/>
    </location>
</feature>
<reference evidence="3" key="2">
    <citation type="submission" date="2002-02" db="EMBL/GenBank/DDBJ databases">
        <title>Oryza sativa nipponbare(GA3) genomic DNA, chromosome 9, BAC clone:OSJNBa0062A09.</title>
        <authorList>
            <person name="Sasaki T."/>
            <person name="Matsumoto T."/>
            <person name="Yamamoto K."/>
        </authorList>
    </citation>
    <scope>NUCLEOTIDE SEQUENCE</scope>
</reference>
<evidence type="ECO:0000256" key="1">
    <source>
        <dbReference type="SAM" id="MobiDB-lite"/>
    </source>
</evidence>
<feature type="region of interest" description="Disordered" evidence="1">
    <location>
        <begin position="14"/>
        <end position="34"/>
    </location>
</feature>
<name>Q69TN7_ORYSJ</name>
<feature type="region of interest" description="Disordered" evidence="1">
    <location>
        <begin position="101"/>
        <end position="160"/>
    </location>
</feature>
<reference evidence="2" key="1">
    <citation type="submission" date="2001-08" db="EMBL/GenBank/DDBJ databases">
        <title>Oryza sativa nipponbare(GA3) genomic DNA, chromosome 9, BAC clone:OJ1381_H04.</title>
        <authorList>
            <person name="Sasaki T."/>
            <person name="Matsumoto T."/>
            <person name="Yamamoto K."/>
        </authorList>
    </citation>
    <scope>NUCLEOTIDE SEQUENCE</scope>
</reference>
<dbReference type="EMBL" id="AP004011">
    <property type="protein sequence ID" value="BAD32993.1"/>
    <property type="molecule type" value="Genomic_DNA"/>
</dbReference>
<dbReference type="EMBL" id="AP004736">
    <property type="protein sequence ID" value="BAD33180.1"/>
    <property type="molecule type" value="Genomic_DNA"/>
</dbReference>
<evidence type="ECO:0000313" key="2">
    <source>
        <dbReference type="EMBL" id="BAD32993.1"/>
    </source>
</evidence>
<feature type="compositionally biased region" description="Low complexity" evidence="1">
    <location>
        <begin position="14"/>
        <end position="24"/>
    </location>
</feature>
<gene>
    <name evidence="2" type="ORF">OJ1381_H04.33</name>
    <name evidence="3" type="ORF">OSJNBa0062A09.1</name>
</gene>